<organism evidence="2 4">
    <name type="scientific">Didymodactylos carnosus</name>
    <dbReference type="NCBI Taxonomy" id="1234261"/>
    <lineage>
        <taxon>Eukaryota</taxon>
        <taxon>Metazoa</taxon>
        <taxon>Spiralia</taxon>
        <taxon>Gnathifera</taxon>
        <taxon>Rotifera</taxon>
        <taxon>Eurotatoria</taxon>
        <taxon>Bdelloidea</taxon>
        <taxon>Philodinida</taxon>
        <taxon>Philodinidae</taxon>
        <taxon>Didymodactylos</taxon>
    </lineage>
</organism>
<name>A0A814NGZ7_9BILA</name>
<reference evidence="2" key="1">
    <citation type="submission" date="2021-02" db="EMBL/GenBank/DDBJ databases">
        <authorList>
            <person name="Nowell W R."/>
        </authorList>
    </citation>
    <scope>NUCLEOTIDE SEQUENCE</scope>
</reference>
<accession>A0A814NGZ7</accession>
<dbReference type="EMBL" id="CAJOBC010005215">
    <property type="protein sequence ID" value="CAF3855852.1"/>
    <property type="molecule type" value="Genomic_DNA"/>
</dbReference>
<gene>
    <name evidence="2" type="ORF">GPM918_LOCUS18227</name>
    <name evidence="3" type="ORF">SRO942_LOCUS18222</name>
</gene>
<keyword evidence="1" id="KW-0175">Coiled coil</keyword>
<evidence type="ECO:0000313" key="2">
    <source>
        <dbReference type="EMBL" id="CAF1090376.1"/>
    </source>
</evidence>
<comment type="caution">
    <text evidence="2">The sequence shown here is derived from an EMBL/GenBank/DDBJ whole genome shotgun (WGS) entry which is preliminary data.</text>
</comment>
<evidence type="ECO:0000256" key="1">
    <source>
        <dbReference type="SAM" id="Coils"/>
    </source>
</evidence>
<protein>
    <submittedName>
        <fullName evidence="2">Uncharacterized protein</fullName>
    </submittedName>
</protein>
<feature type="coiled-coil region" evidence="1">
    <location>
        <begin position="26"/>
        <end position="53"/>
    </location>
</feature>
<sequence length="55" mass="6450">CGTVQKAIHDAKEDIQRTMDDNTKTNAEKKRMITELVNEVEELSTQLDHMQQYDR</sequence>
<evidence type="ECO:0000313" key="3">
    <source>
        <dbReference type="EMBL" id="CAF3855852.1"/>
    </source>
</evidence>
<feature type="non-terminal residue" evidence="2">
    <location>
        <position position="1"/>
    </location>
</feature>
<evidence type="ECO:0000313" key="4">
    <source>
        <dbReference type="Proteomes" id="UP000663829"/>
    </source>
</evidence>
<dbReference type="Proteomes" id="UP000663829">
    <property type="component" value="Unassembled WGS sequence"/>
</dbReference>
<dbReference type="EMBL" id="CAJNOQ010005216">
    <property type="protein sequence ID" value="CAF1090376.1"/>
    <property type="molecule type" value="Genomic_DNA"/>
</dbReference>
<dbReference type="AlphaFoldDB" id="A0A814NGZ7"/>
<keyword evidence="4" id="KW-1185">Reference proteome</keyword>
<proteinExistence type="predicted"/>
<dbReference type="Proteomes" id="UP000681722">
    <property type="component" value="Unassembled WGS sequence"/>
</dbReference>